<dbReference type="AlphaFoldDB" id="A0AAN7VB05"/>
<name>A0AAN7VB05_9COLE</name>
<feature type="compositionally biased region" description="Acidic residues" evidence="1">
    <location>
        <begin position="61"/>
        <end position="73"/>
    </location>
</feature>
<evidence type="ECO:0000313" key="2">
    <source>
        <dbReference type="EMBL" id="KAK5640544.1"/>
    </source>
</evidence>
<dbReference type="InterPro" id="IPR027417">
    <property type="entry name" value="P-loop_NTPase"/>
</dbReference>
<protein>
    <recommendedName>
        <fullName evidence="4">Neuromodulin</fullName>
    </recommendedName>
</protein>
<evidence type="ECO:0000256" key="1">
    <source>
        <dbReference type="SAM" id="MobiDB-lite"/>
    </source>
</evidence>
<sequence>MGCNTSKDSLAPTEEAKDKNENDPPKLEANSLNEITGKYTKEEKPPSAKTITINSATNNDDPPEAIDLTDPDLEGAATRIQAAFRGHQTRRTMKHEDNKATKSSGGQQQQQQQQQQQEEFENEFGSDDVELTHAATKIQASFRGHMVRKQMDKEEGDQKPQKEEELDIDLTDPELNKAATKIQASFRGHAVRKDQPGQPETK</sequence>
<evidence type="ECO:0008006" key="4">
    <source>
        <dbReference type="Google" id="ProtNLM"/>
    </source>
</evidence>
<dbReference type="PANTHER" id="PTHR10699">
    <property type="entry name" value="NEUROMODULIN"/>
    <property type="match status" value="1"/>
</dbReference>
<feature type="region of interest" description="Disordered" evidence="1">
    <location>
        <begin position="1"/>
        <end position="202"/>
    </location>
</feature>
<feature type="compositionally biased region" description="Basic and acidic residues" evidence="1">
    <location>
        <begin position="191"/>
        <end position="202"/>
    </location>
</feature>
<dbReference type="Pfam" id="PF00612">
    <property type="entry name" value="IQ"/>
    <property type="match status" value="3"/>
</dbReference>
<dbReference type="Gene3D" id="1.20.5.190">
    <property type="match status" value="2"/>
</dbReference>
<feature type="compositionally biased region" description="Basic and acidic residues" evidence="1">
    <location>
        <begin position="14"/>
        <end position="26"/>
    </location>
</feature>
<keyword evidence="3" id="KW-1185">Reference proteome</keyword>
<evidence type="ECO:0000313" key="3">
    <source>
        <dbReference type="Proteomes" id="UP001329430"/>
    </source>
</evidence>
<dbReference type="SMART" id="SM00015">
    <property type="entry name" value="IQ"/>
    <property type="match status" value="3"/>
</dbReference>
<dbReference type="CDD" id="cd23767">
    <property type="entry name" value="IQCD"/>
    <property type="match status" value="3"/>
</dbReference>
<feature type="compositionally biased region" description="Polar residues" evidence="1">
    <location>
        <begin position="49"/>
        <end position="60"/>
    </location>
</feature>
<accession>A0AAN7VB05</accession>
<proteinExistence type="predicted"/>
<dbReference type="InterPro" id="IPR000048">
    <property type="entry name" value="IQ_motif_EF-hand-BS"/>
</dbReference>
<reference evidence="2 3" key="1">
    <citation type="journal article" date="2024" name="Insects">
        <title>An Improved Chromosome-Level Genome Assembly of the Firefly Pyrocoelia pectoralis.</title>
        <authorList>
            <person name="Fu X."/>
            <person name="Meyer-Rochow V.B."/>
            <person name="Ballantyne L."/>
            <person name="Zhu X."/>
        </authorList>
    </citation>
    <scope>NUCLEOTIDE SEQUENCE [LARGE SCALE GENOMIC DNA]</scope>
    <source>
        <strain evidence="2">XCY_ONT2</strain>
    </source>
</reference>
<dbReference type="PROSITE" id="PS50096">
    <property type="entry name" value="IQ"/>
    <property type="match status" value="3"/>
</dbReference>
<dbReference type="SUPFAM" id="SSF52540">
    <property type="entry name" value="P-loop containing nucleoside triphosphate hydrolases"/>
    <property type="match status" value="1"/>
</dbReference>
<comment type="caution">
    <text evidence="2">The sequence shown here is derived from an EMBL/GenBank/DDBJ whole genome shotgun (WGS) entry which is preliminary data.</text>
</comment>
<dbReference type="GO" id="GO:0005516">
    <property type="term" value="F:calmodulin binding"/>
    <property type="evidence" value="ECO:0007669"/>
    <property type="project" value="TreeGrafter"/>
</dbReference>
<dbReference type="PANTHER" id="PTHR10699:SF11">
    <property type="entry name" value="IGLOO, ISOFORM A"/>
    <property type="match status" value="1"/>
</dbReference>
<gene>
    <name evidence="2" type="ORF">RI129_011355</name>
</gene>
<dbReference type="Proteomes" id="UP001329430">
    <property type="component" value="Chromosome 8"/>
</dbReference>
<feature type="compositionally biased region" description="Basic and acidic residues" evidence="1">
    <location>
        <begin position="149"/>
        <end position="163"/>
    </location>
</feature>
<feature type="compositionally biased region" description="Acidic residues" evidence="1">
    <location>
        <begin position="118"/>
        <end position="129"/>
    </location>
</feature>
<dbReference type="EMBL" id="JAVRBK010000008">
    <property type="protein sequence ID" value="KAK5640544.1"/>
    <property type="molecule type" value="Genomic_DNA"/>
</dbReference>
<feature type="compositionally biased region" description="Low complexity" evidence="1">
    <location>
        <begin position="107"/>
        <end position="117"/>
    </location>
</feature>
<organism evidence="2 3">
    <name type="scientific">Pyrocoelia pectoralis</name>
    <dbReference type="NCBI Taxonomy" id="417401"/>
    <lineage>
        <taxon>Eukaryota</taxon>
        <taxon>Metazoa</taxon>
        <taxon>Ecdysozoa</taxon>
        <taxon>Arthropoda</taxon>
        <taxon>Hexapoda</taxon>
        <taxon>Insecta</taxon>
        <taxon>Pterygota</taxon>
        <taxon>Neoptera</taxon>
        <taxon>Endopterygota</taxon>
        <taxon>Coleoptera</taxon>
        <taxon>Polyphaga</taxon>
        <taxon>Elateriformia</taxon>
        <taxon>Elateroidea</taxon>
        <taxon>Lampyridae</taxon>
        <taxon>Lampyrinae</taxon>
        <taxon>Pyrocoelia</taxon>
    </lineage>
</organism>